<gene>
    <name evidence="2" type="primary">rsmH_2</name>
    <name evidence="4 5 6" type="synonym">LOC105273335</name>
    <name evidence="2" type="ORF">g.11356</name>
</gene>
<accession>A0A9R1TS22</accession>
<accession>A0A9R1TRJ0</accession>
<dbReference type="RefSeq" id="XP_011314022.1">
    <property type="nucleotide sequence ID" value="XM_011315720.1"/>
</dbReference>
<reference evidence="4 5" key="2">
    <citation type="submission" date="2025-04" db="UniProtKB">
        <authorList>
            <consortium name="RefSeq"/>
        </authorList>
    </citation>
    <scope>IDENTIFICATION</scope>
    <source>
        <strain evidence="4 5">USDA-PBARC FA_bdor</strain>
        <tissue evidence="4 5">Whole organism</tissue>
    </source>
</reference>
<sequence length="1061" mass="120148">MSEIVELAHSVENSTASKGMEGRQWMEKFKAMLLLNRFTPGSLISLMTYYARNVQPSVSECQPKPLKVEKLRESISETLRFFLYCYRAQRETFQETERTDYMDTMSDLLAMYIDIELKASKRSDEAQSNISARLTSYLYICLDNSHQHLMDTLLKVQFLSSTYHQILDPLIEKILQMVPEHPINGVMYVRYFLVYRIWKRINKGSPMKDDIAVKAKTSLRSSPPALPEYLVDSVLPKVPNDEKITTEVLLIQKFDLEKSAENFLKFVKDSRELPPVQSPQSTQNEKQPEDKSAINSKKKLCLSRRLPGKLSEVVLIDLTNDETSGRVLKQKKKSGRRLSWLQEVAKRKMTSSSAKEDSTTEDSQKLDLSLFLTTDGDQSIIIEDQRERESSGTDIGSQSLTERTQTVEIDSCDPTRVPQIDDIVIPSLQDSPAAANEVERVTMESETIESGIKVQIEVQSELEETTEINELKCEDNITEILKSEIIDDANSTSTNLVTEYQRDTVLHINQRLDESRKNVLERLPEKMIDTEYQEQHIDGLSLLASVSQRISHLSTATTSHPINPNREIIKVKDYKSLTDFGSTNDILESNNIDEVAFQVEVSSSEDISDNCTSVVYPTQRLDKLPTDEDNGCPSTSVDSSIQSEREETNVILNGETVFLYQKSPNSNLYIINKAIENHEDEETTNLSEKMSPIEGIDEVNYPYEIYDKMYRISQPPVPQIFDDPRRAQKVKVTASNDSNRAVDLQKSGKKASIEAKSPRRHRMRQEFNGCPSDLVDPHSIRIPTAPLYHANYPTPELFISCPQNCSSVTCAIPVNHSASPIHSHPNSSRCTCLNCRYDIVTHCTQCIIPPGDAQTTSGIDGGYYIGIQPTSVLKDCSLEANTQNDVKPFDDKPLYSIELGNGIDNNHGILKNVNSKLPLKKRFSMMSASFVETLQTDKSIGNYSNLSIKSIATRDNSRDGKLSPRLQKEEENVINGYHFDDLELKQSEIGSGVPIKSRKSPESGISRPSKNVMEPKTPTKNSKRQTRLSKRKVPRVNYNYPDDEIDRNPSGVSRRKRKRTR</sequence>
<dbReference type="RefSeq" id="XP_011314023.1">
    <property type="nucleotide sequence ID" value="XM_011315721.1"/>
</dbReference>
<accession>A0A0C9QZ14</accession>
<evidence type="ECO:0000313" key="2">
    <source>
        <dbReference type="EMBL" id="JAG70732.1"/>
    </source>
</evidence>
<protein>
    <submittedName>
        <fullName evidence="2">RsmH_2 protein</fullName>
    </submittedName>
    <submittedName>
        <fullName evidence="4 5">Uncharacterized protein isoform X1</fullName>
    </submittedName>
</protein>
<dbReference type="EMBL" id="GBYB01000965">
    <property type="protein sequence ID" value="JAG70732.1"/>
    <property type="molecule type" value="Transcribed_RNA"/>
</dbReference>
<dbReference type="RefSeq" id="XP_011314019.1">
    <property type="nucleotide sequence ID" value="XM_011315717.1"/>
</dbReference>
<dbReference type="KEGG" id="fas:105273335"/>
<feature type="compositionally biased region" description="Polar residues" evidence="1">
    <location>
        <begin position="392"/>
        <end position="405"/>
    </location>
</feature>
<dbReference type="Proteomes" id="UP000694866">
    <property type="component" value="Unplaced"/>
</dbReference>
<feature type="region of interest" description="Disordered" evidence="1">
    <location>
        <begin position="622"/>
        <end position="643"/>
    </location>
</feature>
<evidence type="ECO:0000313" key="6">
    <source>
        <dbReference type="RefSeq" id="XP_011314023.1"/>
    </source>
</evidence>
<reference evidence="2" key="1">
    <citation type="submission" date="2015-01" db="EMBL/GenBank/DDBJ databases">
        <title>Transcriptome Assembly of Fopius arisanus.</title>
        <authorList>
            <person name="Geib S."/>
        </authorList>
    </citation>
    <scope>NUCLEOTIDE SEQUENCE</scope>
</reference>
<feature type="compositionally biased region" description="Basic and acidic residues" evidence="1">
    <location>
        <begin position="354"/>
        <end position="364"/>
    </location>
</feature>
<evidence type="ECO:0000256" key="1">
    <source>
        <dbReference type="SAM" id="MobiDB-lite"/>
    </source>
</evidence>
<feature type="region of interest" description="Disordered" evidence="1">
    <location>
        <begin position="384"/>
        <end position="405"/>
    </location>
</feature>
<dbReference type="GeneID" id="105273335"/>
<organism evidence="2">
    <name type="scientific">Fopius arisanus</name>
    <dbReference type="NCBI Taxonomy" id="64838"/>
    <lineage>
        <taxon>Eukaryota</taxon>
        <taxon>Metazoa</taxon>
        <taxon>Ecdysozoa</taxon>
        <taxon>Arthropoda</taxon>
        <taxon>Hexapoda</taxon>
        <taxon>Insecta</taxon>
        <taxon>Pterygota</taxon>
        <taxon>Neoptera</taxon>
        <taxon>Endopterygota</taxon>
        <taxon>Hymenoptera</taxon>
        <taxon>Apocrita</taxon>
        <taxon>Ichneumonoidea</taxon>
        <taxon>Braconidae</taxon>
        <taxon>Opiinae</taxon>
        <taxon>Fopius</taxon>
    </lineage>
</organism>
<dbReference type="AlphaFoldDB" id="A0A0C9QZ14"/>
<feature type="compositionally biased region" description="Polar residues" evidence="1">
    <location>
        <begin position="632"/>
        <end position="642"/>
    </location>
</feature>
<feature type="region of interest" description="Disordered" evidence="1">
    <location>
        <begin position="345"/>
        <end position="364"/>
    </location>
</feature>
<accession>A0A9R1UB01</accession>
<feature type="region of interest" description="Disordered" evidence="1">
    <location>
        <begin position="990"/>
        <end position="1061"/>
    </location>
</feature>
<proteinExistence type="predicted"/>
<evidence type="ECO:0000313" key="4">
    <source>
        <dbReference type="RefSeq" id="XP_011314019.1"/>
    </source>
</evidence>
<keyword evidence="3" id="KW-1185">Reference proteome</keyword>
<name>A0A0C9QZ14_9HYME</name>
<feature type="region of interest" description="Disordered" evidence="1">
    <location>
        <begin position="273"/>
        <end position="298"/>
    </location>
</feature>
<feature type="region of interest" description="Disordered" evidence="1">
    <location>
        <begin position="736"/>
        <end position="762"/>
    </location>
</feature>
<feature type="compositionally biased region" description="Basic residues" evidence="1">
    <location>
        <begin position="1021"/>
        <end position="1034"/>
    </location>
</feature>
<dbReference type="OrthoDB" id="7673806at2759"/>
<evidence type="ECO:0000313" key="5">
    <source>
        <dbReference type="RefSeq" id="XP_011314022.1"/>
    </source>
</evidence>
<evidence type="ECO:0000313" key="3">
    <source>
        <dbReference type="Proteomes" id="UP000694866"/>
    </source>
</evidence>